<evidence type="ECO:0000313" key="4">
    <source>
        <dbReference type="Proteomes" id="UP000805841"/>
    </source>
</evidence>
<organism evidence="3 4">
    <name type="scientific">Pseudomonas typographi</name>
    <dbReference type="NCBI Taxonomy" id="2715964"/>
    <lineage>
        <taxon>Bacteria</taxon>
        <taxon>Pseudomonadati</taxon>
        <taxon>Pseudomonadota</taxon>
        <taxon>Gammaproteobacteria</taxon>
        <taxon>Pseudomonadales</taxon>
        <taxon>Pseudomonadaceae</taxon>
        <taxon>Pseudomonas</taxon>
    </lineage>
</organism>
<keyword evidence="1" id="KW-0732">Signal</keyword>
<accession>A0ABR7Z3A7</accession>
<sequence>MIQSTLLCSLYRRLGLAILAFSLSTAGMPSAYADATVTETPPKQIRLGGPSLSTANNEHWGWGLLGIAHARGLFQEEFRNDDTQLQFIGLNTVPMVSEALATNKLDFAGQGDLISMIGRSAGVKTRYILPVSKFGNAYLAVKADSAIQSVTDLKGKKVAYLKGNYIHPQVIRILAANAMTEKDVVQMNLDQATSTAALGTGDIDALFGGAELLALRDSGLARIIYTTRGNAPNATAQTGLIVRDDFATRYPQTTARIVKVLVRAAQWASDDANKEQVYGPWWSFRLQDALKEDSSDRPWSERASPLFDKFLVSQYHDTYRLAKELKLLRGKDFDVDQWMDHSFLDAALKDLHLEHFWAELDEHGQPIAQTGQ</sequence>
<dbReference type="EMBL" id="JAAOCA010000018">
    <property type="protein sequence ID" value="MBD1599996.1"/>
    <property type="molecule type" value="Genomic_DNA"/>
</dbReference>
<name>A0ABR7Z3A7_9PSED</name>
<dbReference type="SUPFAM" id="SSF53850">
    <property type="entry name" value="Periplasmic binding protein-like II"/>
    <property type="match status" value="1"/>
</dbReference>
<evidence type="ECO:0000259" key="2">
    <source>
        <dbReference type="Pfam" id="PF09084"/>
    </source>
</evidence>
<evidence type="ECO:0000256" key="1">
    <source>
        <dbReference type="SAM" id="SignalP"/>
    </source>
</evidence>
<feature type="domain" description="SsuA/THI5-like" evidence="2">
    <location>
        <begin position="96"/>
        <end position="271"/>
    </location>
</feature>
<dbReference type="RefSeq" id="WP_190421934.1">
    <property type="nucleotide sequence ID" value="NZ_JAAOCA010000018.1"/>
</dbReference>
<dbReference type="Proteomes" id="UP000805841">
    <property type="component" value="Unassembled WGS sequence"/>
</dbReference>
<dbReference type="Pfam" id="PF09084">
    <property type="entry name" value="NMT1"/>
    <property type="match status" value="1"/>
</dbReference>
<comment type="caution">
    <text evidence="3">The sequence shown here is derived from an EMBL/GenBank/DDBJ whole genome shotgun (WGS) entry which is preliminary data.</text>
</comment>
<dbReference type="PANTHER" id="PTHR30024">
    <property type="entry name" value="ALIPHATIC SULFONATES-BINDING PROTEIN-RELATED"/>
    <property type="match status" value="1"/>
</dbReference>
<keyword evidence="4" id="KW-1185">Reference proteome</keyword>
<feature type="signal peptide" evidence="1">
    <location>
        <begin position="1"/>
        <end position="33"/>
    </location>
</feature>
<feature type="chain" id="PRO_5046541515" evidence="1">
    <location>
        <begin position="34"/>
        <end position="372"/>
    </location>
</feature>
<dbReference type="PANTHER" id="PTHR30024:SF21">
    <property type="entry name" value="ABC TRANSPORTER SUBSTRATE-BINDING PROTEIN"/>
    <property type="match status" value="1"/>
</dbReference>
<evidence type="ECO:0000313" key="3">
    <source>
        <dbReference type="EMBL" id="MBD1599996.1"/>
    </source>
</evidence>
<dbReference type="Gene3D" id="3.40.190.10">
    <property type="entry name" value="Periplasmic binding protein-like II"/>
    <property type="match status" value="2"/>
</dbReference>
<gene>
    <name evidence="3" type="ORF">HAQ05_14965</name>
</gene>
<dbReference type="InterPro" id="IPR015168">
    <property type="entry name" value="SsuA/THI5"/>
</dbReference>
<reference evidence="3 4" key="1">
    <citation type="journal article" date="2020" name="Insects">
        <title>Bacteria Belonging to Pseudomonas typographi sp. nov. from the Bark Beetle Ips typographus Have Genomic Potential to Aid in the Host Ecology.</title>
        <authorList>
            <person name="Peral-Aranega E."/>
            <person name="Saati-Santamaria Z."/>
            <person name="Kolarik M."/>
            <person name="Rivas R."/>
            <person name="Garcia-Fraile P."/>
        </authorList>
    </citation>
    <scope>NUCLEOTIDE SEQUENCE [LARGE SCALE GENOMIC DNA]</scope>
    <source>
        <strain evidence="3 4">CA3A</strain>
    </source>
</reference>
<proteinExistence type="predicted"/>
<protein>
    <submittedName>
        <fullName evidence="3">ABC transporter substrate-binding protein</fullName>
    </submittedName>
</protein>